<dbReference type="GO" id="GO:0032259">
    <property type="term" value="P:methylation"/>
    <property type="evidence" value="ECO:0007669"/>
    <property type="project" value="UniProtKB-KW"/>
</dbReference>
<gene>
    <name evidence="7" type="primary">pcm</name>
    <name evidence="8" type="ORF">SAMN05216526_0265</name>
</gene>
<dbReference type="STRING" id="233100.SAMN05216526_0265"/>
<evidence type="ECO:0000256" key="3">
    <source>
        <dbReference type="ARBA" id="ARBA00022490"/>
    </source>
</evidence>
<evidence type="ECO:0000256" key="4">
    <source>
        <dbReference type="ARBA" id="ARBA00022603"/>
    </source>
</evidence>
<dbReference type="GO" id="GO:0005737">
    <property type="term" value="C:cytoplasm"/>
    <property type="evidence" value="ECO:0007669"/>
    <property type="project" value="UniProtKB-SubCell"/>
</dbReference>
<evidence type="ECO:0000256" key="1">
    <source>
        <dbReference type="ARBA" id="ARBA00004496"/>
    </source>
</evidence>
<comment type="subcellular location">
    <subcellularLocation>
        <location evidence="1 7">Cytoplasm</location>
    </subcellularLocation>
</comment>
<dbReference type="PANTHER" id="PTHR11579:SF0">
    <property type="entry name" value="PROTEIN-L-ISOASPARTATE(D-ASPARTATE) O-METHYLTRANSFERASE"/>
    <property type="match status" value="1"/>
</dbReference>
<keyword evidence="4 7" id="KW-0489">Methyltransferase</keyword>
<dbReference type="InterPro" id="IPR000682">
    <property type="entry name" value="PCMT"/>
</dbReference>
<keyword evidence="5 7" id="KW-0808">Transferase</keyword>
<evidence type="ECO:0000256" key="6">
    <source>
        <dbReference type="ARBA" id="ARBA00022691"/>
    </source>
</evidence>
<dbReference type="EC" id="2.1.1.77" evidence="7"/>
<comment type="catalytic activity">
    <reaction evidence="7">
        <text>[protein]-L-isoaspartate + S-adenosyl-L-methionine = [protein]-L-isoaspartate alpha-methyl ester + S-adenosyl-L-homocysteine</text>
        <dbReference type="Rhea" id="RHEA:12705"/>
        <dbReference type="Rhea" id="RHEA-COMP:12143"/>
        <dbReference type="Rhea" id="RHEA-COMP:12144"/>
        <dbReference type="ChEBI" id="CHEBI:57856"/>
        <dbReference type="ChEBI" id="CHEBI:59789"/>
        <dbReference type="ChEBI" id="CHEBI:90596"/>
        <dbReference type="ChEBI" id="CHEBI:90598"/>
        <dbReference type="EC" id="2.1.1.77"/>
    </reaction>
</comment>
<dbReference type="Proteomes" id="UP000223759">
    <property type="component" value="Unassembled WGS sequence"/>
</dbReference>
<comment type="function">
    <text evidence="7">Catalyzes the methyl esterification of L-isoaspartyl residues in peptides and proteins that result from spontaneous decomposition of normal L-aspartyl and L-asparaginyl residues. It plays a role in the repair and/or degradation of damaged proteins.</text>
</comment>
<dbReference type="AlphaFoldDB" id="A0A1R3VRR6"/>
<dbReference type="NCBIfam" id="NF001453">
    <property type="entry name" value="PRK00312.1"/>
    <property type="match status" value="1"/>
</dbReference>
<comment type="similarity">
    <text evidence="2 7">Belongs to the methyltransferase superfamily. L-isoaspartyl/D-aspartyl protein methyltransferase family.</text>
</comment>
<evidence type="ECO:0000256" key="5">
    <source>
        <dbReference type="ARBA" id="ARBA00022679"/>
    </source>
</evidence>
<sequence>MSASPTSGLGMTSQRSRDRMVRQLKDMGIHDARVLEVMRTTPRHLFVEEGLAHRAYDNTPLPIGYEQTISQPYIVARMTEACLQRGQPQKVLEIGTGSGYQAAVLAQLVPRVVSLERIRPLQRQAREVLNVLKLDNVSLRHVDGFGGWPEDAPYDVILLTAAPVEVPAALLDQLTLGGQLLAPVGAAGRQNLIRLVKTDQGFEKQDLGAVSFVPLLPGAIA</sequence>
<dbReference type="GO" id="GO:0030091">
    <property type="term" value="P:protein repair"/>
    <property type="evidence" value="ECO:0007669"/>
    <property type="project" value="UniProtKB-UniRule"/>
</dbReference>
<dbReference type="EMBL" id="FTPK01000001">
    <property type="protein sequence ID" value="SIT65812.1"/>
    <property type="molecule type" value="Genomic_DNA"/>
</dbReference>
<keyword evidence="3 7" id="KW-0963">Cytoplasm</keyword>
<protein>
    <recommendedName>
        <fullName evidence="7">Protein-L-isoaspartate O-methyltransferase</fullName>
        <ecNumber evidence="7">2.1.1.77</ecNumber>
    </recommendedName>
    <alternativeName>
        <fullName evidence="7">L-isoaspartyl protein carboxyl methyltransferase</fullName>
    </alternativeName>
    <alternativeName>
        <fullName evidence="7">Protein L-isoaspartyl methyltransferase</fullName>
    </alternativeName>
    <alternativeName>
        <fullName evidence="7">Protein-beta-aspartate methyltransferase</fullName>
        <shortName evidence="7">PIMT</shortName>
    </alternativeName>
</protein>
<dbReference type="CDD" id="cd02440">
    <property type="entry name" value="AdoMet_MTases"/>
    <property type="match status" value="1"/>
</dbReference>
<evidence type="ECO:0000313" key="8">
    <source>
        <dbReference type="EMBL" id="SIT65812.1"/>
    </source>
</evidence>
<name>A0A1R3VRR6_9GAMM</name>
<organism evidence="8 9">
    <name type="scientific">Ectothiorhodosinus mongolicus</name>
    <dbReference type="NCBI Taxonomy" id="233100"/>
    <lineage>
        <taxon>Bacteria</taxon>
        <taxon>Pseudomonadati</taxon>
        <taxon>Pseudomonadota</taxon>
        <taxon>Gammaproteobacteria</taxon>
        <taxon>Chromatiales</taxon>
        <taxon>Ectothiorhodospiraceae</taxon>
        <taxon>Ectothiorhodosinus</taxon>
    </lineage>
</organism>
<dbReference type="PANTHER" id="PTHR11579">
    <property type="entry name" value="PROTEIN-L-ISOASPARTATE O-METHYLTRANSFERASE"/>
    <property type="match status" value="1"/>
</dbReference>
<dbReference type="GO" id="GO:0004719">
    <property type="term" value="F:protein-L-isoaspartate (D-aspartate) O-methyltransferase activity"/>
    <property type="evidence" value="ECO:0007669"/>
    <property type="project" value="UniProtKB-UniRule"/>
</dbReference>
<dbReference type="HAMAP" id="MF_00090">
    <property type="entry name" value="PIMT"/>
    <property type="match status" value="1"/>
</dbReference>
<keyword evidence="6 7" id="KW-0949">S-adenosyl-L-methionine</keyword>
<proteinExistence type="inferred from homology"/>
<dbReference type="InterPro" id="IPR029063">
    <property type="entry name" value="SAM-dependent_MTases_sf"/>
</dbReference>
<evidence type="ECO:0000313" key="9">
    <source>
        <dbReference type="Proteomes" id="UP000223759"/>
    </source>
</evidence>
<reference evidence="8 9" key="1">
    <citation type="submission" date="2017-01" db="EMBL/GenBank/DDBJ databases">
        <authorList>
            <person name="Mah S.A."/>
            <person name="Swanson W.J."/>
            <person name="Moy G.W."/>
            <person name="Vacquier V.D."/>
        </authorList>
    </citation>
    <scope>NUCLEOTIDE SEQUENCE [LARGE SCALE GENOMIC DNA]</scope>
    <source>
        <strain evidence="8 9">M9</strain>
    </source>
</reference>
<dbReference type="Gene3D" id="3.40.50.150">
    <property type="entry name" value="Vaccinia Virus protein VP39"/>
    <property type="match status" value="1"/>
</dbReference>
<dbReference type="FunFam" id="3.40.50.150:FF:000010">
    <property type="entry name" value="Protein-L-isoaspartate O-methyltransferase"/>
    <property type="match status" value="1"/>
</dbReference>
<dbReference type="Pfam" id="PF01135">
    <property type="entry name" value="PCMT"/>
    <property type="match status" value="1"/>
</dbReference>
<accession>A0A1R3VRR6</accession>
<evidence type="ECO:0000256" key="7">
    <source>
        <dbReference type="HAMAP-Rule" id="MF_00090"/>
    </source>
</evidence>
<keyword evidence="9" id="KW-1185">Reference proteome</keyword>
<feature type="active site" evidence="7">
    <location>
        <position position="70"/>
    </location>
</feature>
<evidence type="ECO:0000256" key="2">
    <source>
        <dbReference type="ARBA" id="ARBA00005369"/>
    </source>
</evidence>
<dbReference type="SUPFAM" id="SSF53335">
    <property type="entry name" value="S-adenosyl-L-methionine-dependent methyltransferases"/>
    <property type="match status" value="1"/>
</dbReference>
<dbReference type="NCBIfam" id="TIGR00080">
    <property type="entry name" value="pimt"/>
    <property type="match status" value="1"/>
</dbReference>